<gene>
    <name evidence="1" type="ORF">GCM10025789_27110</name>
</gene>
<dbReference type="NCBIfam" id="TIGR00099">
    <property type="entry name" value="Cof-subfamily"/>
    <property type="match status" value="1"/>
</dbReference>
<organism evidence="1 2">
    <name type="scientific">Tessaracoccus lubricantis</name>
    <dbReference type="NCBI Taxonomy" id="545543"/>
    <lineage>
        <taxon>Bacteria</taxon>
        <taxon>Bacillati</taxon>
        <taxon>Actinomycetota</taxon>
        <taxon>Actinomycetes</taxon>
        <taxon>Propionibacteriales</taxon>
        <taxon>Propionibacteriaceae</taxon>
        <taxon>Tessaracoccus</taxon>
    </lineage>
</organism>
<dbReference type="PROSITE" id="PS01229">
    <property type="entry name" value="COF_2"/>
    <property type="match status" value="1"/>
</dbReference>
<keyword evidence="2" id="KW-1185">Reference proteome</keyword>
<reference evidence="2" key="1">
    <citation type="journal article" date="2019" name="Int. J. Syst. Evol. Microbiol.">
        <title>The Global Catalogue of Microorganisms (GCM) 10K type strain sequencing project: providing services to taxonomists for standard genome sequencing and annotation.</title>
        <authorList>
            <consortium name="The Broad Institute Genomics Platform"/>
            <consortium name="The Broad Institute Genome Sequencing Center for Infectious Disease"/>
            <person name="Wu L."/>
            <person name="Ma J."/>
        </authorList>
    </citation>
    <scope>NUCLEOTIDE SEQUENCE [LARGE SCALE GENOMIC DNA]</scope>
    <source>
        <strain evidence="2">JCM 19125</strain>
    </source>
</reference>
<dbReference type="SFLD" id="SFLDG01140">
    <property type="entry name" value="C2.B:_Phosphomannomutase_and_P"/>
    <property type="match status" value="1"/>
</dbReference>
<evidence type="ECO:0000313" key="2">
    <source>
        <dbReference type="Proteomes" id="UP001501521"/>
    </source>
</evidence>
<proteinExistence type="predicted"/>
<dbReference type="Proteomes" id="UP001501521">
    <property type="component" value="Unassembled WGS sequence"/>
</dbReference>
<accession>A0ABP9FS64</accession>
<dbReference type="InterPro" id="IPR023214">
    <property type="entry name" value="HAD_sf"/>
</dbReference>
<dbReference type="SUPFAM" id="SSF56784">
    <property type="entry name" value="HAD-like"/>
    <property type="match status" value="1"/>
</dbReference>
<dbReference type="Gene3D" id="3.30.1240.10">
    <property type="match status" value="1"/>
</dbReference>
<protein>
    <submittedName>
        <fullName evidence="1">HAD family hydrolase</fullName>
    </submittedName>
</protein>
<dbReference type="PANTHER" id="PTHR10000:SF8">
    <property type="entry name" value="HAD SUPERFAMILY HYDROLASE-LIKE, TYPE 3"/>
    <property type="match status" value="1"/>
</dbReference>
<name>A0ABP9FS64_9ACTN</name>
<dbReference type="Gene3D" id="3.40.50.1000">
    <property type="entry name" value="HAD superfamily/HAD-like"/>
    <property type="match status" value="1"/>
</dbReference>
<dbReference type="CDD" id="cd07516">
    <property type="entry name" value="HAD_Pase"/>
    <property type="match status" value="1"/>
</dbReference>
<dbReference type="InterPro" id="IPR000150">
    <property type="entry name" value="Cof"/>
</dbReference>
<dbReference type="EMBL" id="BAABLV010000041">
    <property type="protein sequence ID" value="GAA4906297.1"/>
    <property type="molecule type" value="Genomic_DNA"/>
</dbReference>
<dbReference type="SFLD" id="SFLDS00003">
    <property type="entry name" value="Haloacid_Dehalogenase"/>
    <property type="match status" value="1"/>
</dbReference>
<dbReference type="InterPro" id="IPR036412">
    <property type="entry name" value="HAD-like_sf"/>
</dbReference>
<evidence type="ECO:0000313" key="1">
    <source>
        <dbReference type="EMBL" id="GAA4906297.1"/>
    </source>
</evidence>
<dbReference type="RefSeq" id="WP_345583779.1">
    <property type="nucleotide sequence ID" value="NZ_BAABLV010000041.1"/>
</dbReference>
<dbReference type="GO" id="GO:0016787">
    <property type="term" value="F:hydrolase activity"/>
    <property type="evidence" value="ECO:0007669"/>
    <property type="project" value="UniProtKB-KW"/>
</dbReference>
<keyword evidence="1" id="KW-0378">Hydrolase</keyword>
<dbReference type="Pfam" id="PF08282">
    <property type="entry name" value="Hydrolase_3"/>
    <property type="match status" value="1"/>
</dbReference>
<dbReference type="PANTHER" id="PTHR10000">
    <property type="entry name" value="PHOSPHOSERINE PHOSPHATASE"/>
    <property type="match status" value="1"/>
</dbReference>
<comment type="caution">
    <text evidence="1">The sequence shown here is derived from an EMBL/GenBank/DDBJ whole genome shotgun (WGS) entry which is preliminary data.</text>
</comment>
<sequence>MARLLATDVDGTLITTSHQISERTRAAFRAAKDAGIEVMAISGRQPYSIAAIVDGTALDGDAIGSNGAVAMNLDSRRVLFEETMELASQREIADRMLELFPGIKVVSVRSAGNSYMAEEGYTGLQGPGALETLWPVRHWFGPRHEVLAEPSLKLVLRDDDVAPDDLLAAARELAVPGCHATTSGAPFLEVGRDGVTKASALARYCEARGIDRSDVVVFGDNINDLEMLRWAGLGVAMANGEPEARAAADHVTLSNDDDGVAVVIEEILSRD</sequence>